<name>A0A238Y1M5_9BACT</name>
<organism evidence="3 4">
    <name type="scientific">Desulfurobacterium atlanticum</name>
    <dbReference type="NCBI Taxonomy" id="240169"/>
    <lineage>
        <taxon>Bacteria</taxon>
        <taxon>Pseudomonadati</taxon>
        <taxon>Aquificota</taxon>
        <taxon>Aquificia</taxon>
        <taxon>Desulfurobacteriales</taxon>
        <taxon>Desulfurobacteriaceae</taxon>
        <taxon>Desulfurobacterium</taxon>
    </lineage>
</organism>
<dbReference type="EMBL" id="FZOB01000002">
    <property type="protein sequence ID" value="SNR65115.1"/>
    <property type="molecule type" value="Genomic_DNA"/>
</dbReference>
<dbReference type="InterPro" id="IPR025517">
    <property type="entry name" value="DUF4405"/>
</dbReference>
<dbReference type="OrthoDB" id="9793491at2"/>
<dbReference type="Pfam" id="PF14358">
    <property type="entry name" value="DUF4405"/>
    <property type="match status" value="1"/>
</dbReference>
<sequence length="266" mass="30298">MNFKKQEQRKWIDLILFYSFLVLLISSIVLFIVPYGRVANWTGWKFFSLTKTQWENVHLISGIIFIIFLIWHIVLNWTPLQKYLLKKESIISLIVTGIVFLIAAYNLPPVSFITAFQEKIKESWEKGIKNQPPIPHAELMTLKEFCTKTGIPIETALKNLRNNGIKVESADETLKEIAIKNNTSPAMLYKIINKGKYQAQNTFTPGMGFGRKTVKEVCISYGLTVTECVEKLAKHNIIVSPDETLRTVAAKNGLLPKDIVQIIASQ</sequence>
<dbReference type="Proteomes" id="UP000198405">
    <property type="component" value="Unassembled WGS sequence"/>
</dbReference>
<feature type="domain" description="Flavinylation-associated cytochrome" evidence="2">
    <location>
        <begin position="11"/>
        <end position="77"/>
    </location>
</feature>
<keyword evidence="1" id="KW-1133">Transmembrane helix</keyword>
<keyword evidence="1" id="KW-0472">Membrane</keyword>
<keyword evidence="1" id="KW-0812">Transmembrane</keyword>
<dbReference type="RefSeq" id="WP_089322402.1">
    <property type="nucleotide sequence ID" value="NZ_FZOB01000002.1"/>
</dbReference>
<protein>
    <recommendedName>
        <fullName evidence="2">Flavinylation-associated cytochrome domain-containing protein</fullName>
    </recommendedName>
</protein>
<evidence type="ECO:0000313" key="3">
    <source>
        <dbReference type="EMBL" id="SNR65115.1"/>
    </source>
</evidence>
<accession>A0A238Y1M5</accession>
<feature type="transmembrane region" description="Helical" evidence="1">
    <location>
        <begin position="89"/>
        <end position="107"/>
    </location>
</feature>
<reference evidence="4" key="1">
    <citation type="submission" date="2017-06" db="EMBL/GenBank/DDBJ databases">
        <authorList>
            <person name="Varghese N."/>
            <person name="Submissions S."/>
        </authorList>
    </citation>
    <scope>NUCLEOTIDE SEQUENCE [LARGE SCALE GENOMIC DNA]</scope>
    <source>
        <strain evidence="4">DSM 15668</strain>
    </source>
</reference>
<proteinExistence type="predicted"/>
<feature type="transmembrane region" description="Helical" evidence="1">
    <location>
        <begin position="56"/>
        <end position="77"/>
    </location>
</feature>
<keyword evidence="4" id="KW-1185">Reference proteome</keyword>
<gene>
    <name evidence="3" type="ORF">SAMN06265340_10247</name>
</gene>
<evidence type="ECO:0000256" key="1">
    <source>
        <dbReference type="SAM" id="Phobius"/>
    </source>
</evidence>
<feature type="transmembrane region" description="Helical" evidence="1">
    <location>
        <begin position="12"/>
        <end position="36"/>
    </location>
</feature>
<evidence type="ECO:0000259" key="2">
    <source>
        <dbReference type="Pfam" id="PF14358"/>
    </source>
</evidence>
<evidence type="ECO:0000313" key="4">
    <source>
        <dbReference type="Proteomes" id="UP000198405"/>
    </source>
</evidence>
<dbReference type="AlphaFoldDB" id="A0A238Y1M5"/>